<evidence type="ECO:0000313" key="3">
    <source>
        <dbReference type="Proteomes" id="UP000196386"/>
    </source>
</evidence>
<gene>
    <name evidence="2" type="ORF">B5F11_09540</name>
</gene>
<sequence length="71" mass="8109">MEKNTNAIPVQSSVTERTYTIPEIAEILKIKTRTAYALCSHNPPFQVIHIGRSVRVKKASFDRWFEQCGSD</sequence>
<dbReference type="RefSeq" id="WP_087301147.1">
    <property type="nucleotide sequence ID" value="NZ_NFKP01000010.1"/>
</dbReference>
<name>A0A1Y4MNZ3_9FIRM</name>
<protein>
    <recommendedName>
        <fullName evidence="1">Helix-turn-helix domain-containing protein</fullName>
    </recommendedName>
</protein>
<dbReference type="AlphaFoldDB" id="A0A1Y4MNZ3"/>
<dbReference type="Proteomes" id="UP000196386">
    <property type="component" value="Unassembled WGS sequence"/>
</dbReference>
<organism evidence="2 3">
    <name type="scientific">Anaerotruncus colihominis</name>
    <dbReference type="NCBI Taxonomy" id="169435"/>
    <lineage>
        <taxon>Bacteria</taxon>
        <taxon>Bacillati</taxon>
        <taxon>Bacillota</taxon>
        <taxon>Clostridia</taxon>
        <taxon>Eubacteriales</taxon>
        <taxon>Oscillospiraceae</taxon>
        <taxon>Anaerotruncus</taxon>
    </lineage>
</organism>
<evidence type="ECO:0000259" key="1">
    <source>
        <dbReference type="Pfam" id="PF12728"/>
    </source>
</evidence>
<dbReference type="Pfam" id="PF12728">
    <property type="entry name" value="HTH_17"/>
    <property type="match status" value="1"/>
</dbReference>
<dbReference type="EMBL" id="NFKP01000010">
    <property type="protein sequence ID" value="OUP69321.1"/>
    <property type="molecule type" value="Genomic_DNA"/>
</dbReference>
<evidence type="ECO:0000313" key="2">
    <source>
        <dbReference type="EMBL" id="OUP69321.1"/>
    </source>
</evidence>
<accession>A0A1Y4MNZ3</accession>
<proteinExistence type="predicted"/>
<dbReference type="InterPro" id="IPR041657">
    <property type="entry name" value="HTH_17"/>
</dbReference>
<feature type="domain" description="Helix-turn-helix" evidence="1">
    <location>
        <begin position="19"/>
        <end position="68"/>
    </location>
</feature>
<reference evidence="3" key="1">
    <citation type="submission" date="2017-04" db="EMBL/GenBank/DDBJ databases">
        <title>Function of individual gut microbiota members based on whole genome sequencing of pure cultures obtained from chicken caecum.</title>
        <authorList>
            <person name="Medvecky M."/>
            <person name="Cejkova D."/>
            <person name="Polansky O."/>
            <person name="Karasova D."/>
            <person name="Kubasova T."/>
            <person name="Cizek A."/>
            <person name="Rychlik I."/>
        </authorList>
    </citation>
    <scope>NUCLEOTIDE SEQUENCE [LARGE SCALE GENOMIC DNA]</scope>
    <source>
        <strain evidence="3">An175</strain>
    </source>
</reference>
<comment type="caution">
    <text evidence="2">The sequence shown here is derived from an EMBL/GenBank/DDBJ whole genome shotgun (WGS) entry which is preliminary data.</text>
</comment>